<evidence type="ECO:0000256" key="1">
    <source>
        <dbReference type="ARBA" id="ARBA00022679"/>
    </source>
</evidence>
<accession>A0ABT7AR85</accession>
<dbReference type="SUPFAM" id="SSF52540">
    <property type="entry name" value="P-loop containing nucleoside triphosphate hydrolases"/>
    <property type="match status" value="1"/>
</dbReference>
<dbReference type="PANTHER" id="PTHR12788:SF10">
    <property type="entry name" value="PROTEIN-TYROSINE SULFOTRANSFERASE"/>
    <property type="match status" value="1"/>
</dbReference>
<dbReference type="Proteomes" id="UP001235303">
    <property type="component" value="Unassembled WGS sequence"/>
</dbReference>
<dbReference type="Gene3D" id="3.40.50.300">
    <property type="entry name" value="P-loop containing nucleotide triphosphate hydrolases"/>
    <property type="match status" value="1"/>
</dbReference>
<dbReference type="InterPro" id="IPR027417">
    <property type="entry name" value="P-loop_NTPase"/>
</dbReference>
<reference evidence="2 3" key="1">
    <citation type="submission" date="2023-01" db="EMBL/GenBank/DDBJ databases">
        <title>Novel diversity within Roseofilum (Cyanobacteria; Desertifilaceae) from marine benthic mats with descriptions of four novel species.</title>
        <authorList>
            <person name="Wang Y."/>
            <person name="Berthold D.E."/>
            <person name="Hu J."/>
            <person name="Lefler F.W."/>
            <person name="Laughinghouse H.D. IV."/>
        </authorList>
    </citation>
    <scope>NUCLEOTIDE SEQUENCE [LARGE SCALE GENOMIC DNA]</scope>
    <source>
        <strain evidence="2 3">BLCC-M154</strain>
    </source>
</reference>
<comment type="caution">
    <text evidence="2">The sequence shown here is derived from an EMBL/GenBank/DDBJ whole genome shotgun (WGS) entry which is preliminary data.</text>
</comment>
<name>A0ABT7AR85_9CYAN</name>
<keyword evidence="1" id="KW-0808">Transferase</keyword>
<sequence>MIKKIDRRNKVVFVISMGRSGSTLVELMIGSHPDAFSLGEISKLPQMVQKGRDFWYPEDSTFWLDNFTKAELKQFAAGMSNHRLHRYIPLKLERLVREWLGNDEILNPYTILFSKTKQSILTDSSKEVSWISNKLKAREFRQNKIDAYLLYNVRDGRAVINSYLRFKKDSIENLSHQWVNLFKEQSEFYNNFSDDRKLAIRYEEMATNPHKVLQHICHWLDIEFVPDMIEYWKHDHHHVVGSRGANALIAKYKGKKQKNMESHGQYYQDPEFKIKLDMRWKQELSPENLQVFNQIAGELNKPYEWNLDI</sequence>
<protein>
    <submittedName>
        <fullName evidence="2">Sulfotransferase</fullName>
    </submittedName>
</protein>
<evidence type="ECO:0000313" key="2">
    <source>
        <dbReference type="EMBL" id="MDJ1169423.1"/>
    </source>
</evidence>
<dbReference type="EMBL" id="JAQOSP010000059">
    <property type="protein sequence ID" value="MDJ1169423.1"/>
    <property type="molecule type" value="Genomic_DNA"/>
</dbReference>
<organism evidence="2 3">
    <name type="scientific">Roseofilum acuticapitatum BLCC-M154</name>
    <dbReference type="NCBI Taxonomy" id="3022444"/>
    <lineage>
        <taxon>Bacteria</taxon>
        <taxon>Bacillati</taxon>
        <taxon>Cyanobacteriota</taxon>
        <taxon>Cyanophyceae</taxon>
        <taxon>Desertifilales</taxon>
        <taxon>Desertifilaceae</taxon>
        <taxon>Roseofilum</taxon>
        <taxon>Roseofilum acuticapitatum</taxon>
    </lineage>
</organism>
<gene>
    <name evidence="2" type="ORF">PMG71_08295</name>
</gene>
<dbReference type="PANTHER" id="PTHR12788">
    <property type="entry name" value="PROTEIN-TYROSINE SULFOTRANSFERASE 2"/>
    <property type="match status" value="1"/>
</dbReference>
<keyword evidence="3" id="KW-1185">Reference proteome</keyword>
<dbReference type="Pfam" id="PF13469">
    <property type="entry name" value="Sulfotransfer_3"/>
    <property type="match status" value="1"/>
</dbReference>
<proteinExistence type="predicted"/>
<dbReference type="RefSeq" id="WP_283753181.1">
    <property type="nucleotide sequence ID" value="NZ_JAQOSP010000059.1"/>
</dbReference>
<evidence type="ECO:0000313" key="3">
    <source>
        <dbReference type="Proteomes" id="UP001235303"/>
    </source>
</evidence>
<dbReference type="InterPro" id="IPR026634">
    <property type="entry name" value="TPST-like"/>
</dbReference>